<evidence type="ECO:0000256" key="1">
    <source>
        <dbReference type="PROSITE-ProRule" id="PRU00042"/>
    </source>
</evidence>
<gene>
    <name evidence="4" type="ORF">Moror_3937</name>
</gene>
<comment type="caution">
    <text evidence="4">The sequence shown here is derived from an EMBL/GenBank/DDBJ whole genome shotgun (WGS) entry which is preliminary data.</text>
</comment>
<dbReference type="KEGG" id="mrr:Moror_3937"/>
<dbReference type="HOGENOM" id="CLU_894538_0_0_1"/>
<dbReference type="InterPro" id="IPR013087">
    <property type="entry name" value="Znf_C2H2_type"/>
</dbReference>
<dbReference type="Proteomes" id="UP000017559">
    <property type="component" value="Unassembled WGS sequence"/>
</dbReference>
<dbReference type="AlphaFoldDB" id="V2XRZ1"/>
<feature type="compositionally biased region" description="Acidic residues" evidence="2">
    <location>
        <begin position="165"/>
        <end position="183"/>
    </location>
</feature>
<dbReference type="PROSITE" id="PS00028">
    <property type="entry name" value="ZINC_FINGER_C2H2_1"/>
    <property type="match status" value="1"/>
</dbReference>
<feature type="compositionally biased region" description="Polar residues" evidence="2">
    <location>
        <begin position="194"/>
        <end position="211"/>
    </location>
</feature>
<dbReference type="Gene3D" id="3.30.160.60">
    <property type="entry name" value="Classic Zinc Finger"/>
    <property type="match status" value="1"/>
</dbReference>
<organism evidence="4 5">
    <name type="scientific">Moniliophthora roreri (strain MCA 2997)</name>
    <name type="common">Cocoa frosty pod rot fungus</name>
    <name type="synonym">Crinipellis roreri</name>
    <dbReference type="NCBI Taxonomy" id="1381753"/>
    <lineage>
        <taxon>Eukaryota</taxon>
        <taxon>Fungi</taxon>
        <taxon>Dikarya</taxon>
        <taxon>Basidiomycota</taxon>
        <taxon>Agaricomycotina</taxon>
        <taxon>Agaricomycetes</taxon>
        <taxon>Agaricomycetidae</taxon>
        <taxon>Agaricales</taxon>
        <taxon>Marasmiineae</taxon>
        <taxon>Marasmiaceae</taxon>
        <taxon>Moniliophthora</taxon>
    </lineage>
</organism>
<reference evidence="4 5" key="1">
    <citation type="journal article" date="2014" name="BMC Genomics">
        <title>Genome and secretome analysis of the hemibiotrophic fungal pathogen, Moniliophthora roreri, which causes frosty pod rot disease of cacao: mechanisms of the biotrophic and necrotrophic phases.</title>
        <authorList>
            <person name="Meinhardt L.W."/>
            <person name="Costa G.G.L."/>
            <person name="Thomazella D.P.T."/>
            <person name="Teixeira P.J.P.L."/>
            <person name="Carazzolle M.F."/>
            <person name="Schuster S.C."/>
            <person name="Carlson J.E."/>
            <person name="Guiltinan M.J."/>
            <person name="Mieczkowski P."/>
            <person name="Farmer A."/>
            <person name="Ramaraj T."/>
            <person name="Crozier J."/>
            <person name="Davis R.E."/>
            <person name="Shao J."/>
            <person name="Melnick R.L."/>
            <person name="Pereira G.A.G."/>
            <person name="Bailey B.A."/>
        </authorList>
    </citation>
    <scope>NUCLEOTIDE SEQUENCE [LARGE SCALE GENOMIC DNA]</scope>
    <source>
        <strain evidence="4 5">MCA 2997</strain>
    </source>
</reference>
<evidence type="ECO:0000259" key="3">
    <source>
        <dbReference type="PROSITE" id="PS50157"/>
    </source>
</evidence>
<sequence>MSEIQEHDFQTPGMLPWWTDPNVEYIDLYRHQTPIKQTNEKDRGFFADDPESVSTLVNDALSVHVDFGAPSGEFPDDLDIAPPIPSPSPFSTDSQGPSVPEIVDIHQPFSPSPCLTENSSVTEPLSRPPSPPPSLCDSWTDSEESGCSTPDASDFDLSDSYSEAMDLDTEYSEEQSSDMESDGYESSCERRSTSQKSSVEPKSRKTTSTPILSRKKVPAKRNGSRKLKQKKPKTARIPCSLCSQTFTREADRDRHLSSVHKEPIVSEPNFRERSQCRFCGKEFSRPDAKARHESARSALCRKIARQRYTEK</sequence>
<keyword evidence="1" id="KW-0862">Zinc</keyword>
<keyword evidence="1" id="KW-0479">Metal-binding</keyword>
<evidence type="ECO:0000313" key="4">
    <source>
        <dbReference type="EMBL" id="ESK95310.1"/>
    </source>
</evidence>
<feature type="region of interest" description="Disordered" evidence="2">
    <location>
        <begin position="67"/>
        <end position="235"/>
    </location>
</feature>
<protein>
    <recommendedName>
        <fullName evidence="3">C2H2-type domain-containing protein</fullName>
    </recommendedName>
</protein>
<keyword evidence="1" id="KW-0863">Zinc-finger</keyword>
<feature type="compositionally biased region" description="Polar residues" evidence="2">
    <location>
        <begin position="113"/>
        <end position="123"/>
    </location>
</feature>
<accession>V2XRZ1</accession>
<name>V2XRZ1_MONRO</name>
<proteinExistence type="predicted"/>
<keyword evidence="5" id="KW-1185">Reference proteome</keyword>
<feature type="compositionally biased region" description="Basic residues" evidence="2">
    <location>
        <begin position="213"/>
        <end position="234"/>
    </location>
</feature>
<dbReference type="PROSITE" id="PS50157">
    <property type="entry name" value="ZINC_FINGER_C2H2_2"/>
    <property type="match status" value="1"/>
</dbReference>
<dbReference type="STRING" id="1381753.V2XRZ1"/>
<dbReference type="GO" id="GO:0008270">
    <property type="term" value="F:zinc ion binding"/>
    <property type="evidence" value="ECO:0007669"/>
    <property type="project" value="UniProtKB-KW"/>
</dbReference>
<feature type="domain" description="C2H2-type" evidence="3">
    <location>
        <begin position="237"/>
        <end position="260"/>
    </location>
</feature>
<evidence type="ECO:0000313" key="5">
    <source>
        <dbReference type="Proteomes" id="UP000017559"/>
    </source>
</evidence>
<evidence type="ECO:0000256" key="2">
    <source>
        <dbReference type="SAM" id="MobiDB-lite"/>
    </source>
</evidence>
<dbReference type="OrthoDB" id="654211at2759"/>
<dbReference type="EMBL" id="AWSO01000090">
    <property type="protein sequence ID" value="ESK95310.1"/>
    <property type="molecule type" value="Genomic_DNA"/>
</dbReference>